<comment type="subcellular location">
    <subcellularLocation>
        <location evidence="1">Secreted</location>
    </subcellularLocation>
</comment>
<dbReference type="CDD" id="cd00190">
    <property type="entry name" value="Tryp_SPc"/>
    <property type="match status" value="1"/>
</dbReference>
<proteinExistence type="predicted"/>
<evidence type="ECO:0000256" key="3">
    <source>
        <dbReference type="ARBA" id="ARBA00023157"/>
    </source>
</evidence>
<feature type="domain" description="Peptidase S1" evidence="5">
    <location>
        <begin position="100"/>
        <end position="336"/>
    </location>
</feature>
<evidence type="ECO:0000259" key="5">
    <source>
        <dbReference type="PROSITE" id="PS50240"/>
    </source>
</evidence>
<dbReference type="InterPro" id="IPR001254">
    <property type="entry name" value="Trypsin_dom"/>
</dbReference>
<dbReference type="SMART" id="SM00020">
    <property type="entry name" value="Tryp_SPc"/>
    <property type="match status" value="1"/>
</dbReference>
<accession>A0AAV2QZV3</accession>
<dbReference type="PROSITE" id="PS50240">
    <property type="entry name" value="TRYPSIN_DOM"/>
    <property type="match status" value="1"/>
</dbReference>
<dbReference type="PRINTS" id="PR00722">
    <property type="entry name" value="CHYMOTRYPSIN"/>
</dbReference>
<gene>
    <name evidence="6" type="ORF">MNOR_LOCUS18241</name>
</gene>
<dbReference type="Proteomes" id="UP001497623">
    <property type="component" value="Unassembled WGS sequence"/>
</dbReference>
<dbReference type="InterPro" id="IPR043504">
    <property type="entry name" value="Peptidase_S1_PA_chymotrypsin"/>
</dbReference>
<feature type="non-terminal residue" evidence="6">
    <location>
        <position position="1"/>
    </location>
</feature>
<dbReference type="Gene3D" id="2.40.10.10">
    <property type="entry name" value="Trypsin-like serine proteases"/>
    <property type="match status" value="2"/>
</dbReference>
<dbReference type="PROSITE" id="PS00134">
    <property type="entry name" value="TRYPSIN_HIS"/>
    <property type="match status" value="1"/>
</dbReference>
<keyword evidence="3" id="KW-1015">Disulfide bond</keyword>
<feature type="compositionally biased region" description="Polar residues" evidence="4">
    <location>
        <begin position="15"/>
        <end position="25"/>
    </location>
</feature>
<dbReference type="PANTHER" id="PTHR24258:SF116">
    <property type="entry name" value="FI16631P1-RELATED"/>
    <property type="match status" value="1"/>
</dbReference>
<dbReference type="SUPFAM" id="SSF50494">
    <property type="entry name" value="Trypsin-like serine proteases"/>
    <property type="match status" value="1"/>
</dbReference>
<dbReference type="GO" id="GO:0005576">
    <property type="term" value="C:extracellular region"/>
    <property type="evidence" value="ECO:0007669"/>
    <property type="project" value="UniProtKB-SubCell"/>
</dbReference>
<comment type="caution">
    <text evidence="6">The sequence shown here is derived from an EMBL/GenBank/DDBJ whole genome shotgun (WGS) entry which is preliminary data.</text>
</comment>
<dbReference type="GO" id="GO:0006508">
    <property type="term" value="P:proteolysis"/>
    <property type="evidence" value="ECO:0007669"/>
    <property type="project" value="InterPro"/>
</dbReference>
<dbReference type="PANTHER" id="PTHR24258">
    <property type="entry name" value="SERINE PROTEASE-RELATED"/>
    <property type="match status" value="1"/>
</dbReference>
<organism evidence="6 7">
    <name type="scientific">Meganyctiphanes norvegica</name>
    <name type="common">Northern krill</name>
    <name type="synonym">Thysanopoda norvegica</name>
    <dbReference type="NCBI Taxonomy" id="48144"/>
    <lineage>
        <taxon>Eukaryota</taxon>
        <taxon>Metazoa</taxon>
        <taxon>Ecdysozoa</taxon>
        <taxon>Arthropoda</taxon>
        <taxon>Crustacea</taxon>
        <taxon>Multicrustacea</taxon>
        <taxon>Malacostraca</taxon>
        <taxon>Eumalacostraca</taxon>
        <taxon>Eucarida</taxon>
        <taxon>Euphausiacea</taxon>
        <taxon>Euphausiidae</taxon>
        <taxon>Meganyctiphanes</taxon>
    </lineage>
</organism>
<evidence type="ECO:0000313" key="6">
    <source>
        <dbReference type="EMBL" id="CAL4106038.1"/>
    </source>
</evidence>
<dbReference type="InterPro" id="IPR018114">
    <property type="entry name" value="TRYPSIN_HIS"/>
</dbReference>
<dbReference type="Pfam" id="PF00089">
    <property type="entry name" value="Trypsin"/>
    <property type="match status" value="1"/>
</dbReference>
<name>A0AAV2QZV3_MEGNR</name>
<feature type="compositionally biased region" description="Acidic residues" evidence="4">
    <location>
        <begin position="1"/>
        <end position="13"/>
    </location>
</feature>
<evidence type="ECO:0000313" key="7">
    <source>
        <dbReference type="Proteomes" id="UP001497623"/>
    </source>
</evidence>
<keyword evidence="2" id="KW-0964">Secreted</keyword>
<protein>
    <recommendedName>
        <fullName evidence="5">Peptidase S1 domain-containing protein</fullName>
    </recommendedName>
</protein>
<feature type="non-terminal residue" evidence="6">
    <location>
        <position position="336"/>
    </location>
</feature>
<dbReference type="GO" id="GO:0004252">
    <property type="term" value="F:serine-type endopeptidase activity"/>
    <property type="evidence" value="ECO:0007669"/>
    <property type="project" value="InterPro"/>
</dbReference>
<keyword evidence="7" id="KW-1185">Reference proteome</keyword>
<reference evidence="6 7" key="1">
    <citation type="submission" date="2024-05" db="EMBL/GenBank/DDBJ databases">
        <authorList>
            <person name="Wallberg A."/>
        </authorList>
    </citation>
    <scope>NUCLEOTIDE SEQUENCE [LARGE SCALE GENOMIC DNA]</scope>
</reference>
<sequence length="336" mass="36844">ISPFDEEYTEEITTEFPSASTEETSTYDGINATRIKRSLEFTSRHSNIKLDKNGRQINGYTPGYLGCGEGHICCRQAQSSIPIAKNIQSSVCGKSKSNSLLGRVKTANPKEGEAEFGEYPWQAAILKKGDNGTNYVCGAVLFDDRHVLTAAHCVNGLQASDLLVRLGEWDFSQDSEFFRHIDFQVSQLYEHEGYYKGNLNNDITILRLNIQVDFSSNPHISPVCLPVTSSDFSNQLCTVTGWGKDDFSREGQFQRILQEVSVPVVGKQGCQKALRQTRLGKTFVLEESMMCAGGEEYKDACKGDGGSPLVCPSSDGSYQLAGLVSWGIGCGEEGIP</sequence>
<evidence type="ECO:0000256" key="2">
    <source>
        <dbReference type="ARBA" id="ARBA00022525"/>
    </source>
</evidence>
<dbReference type="EMBL" id="CAXKWB010012941">
    <property type="protein sequence ID" value="CAL4106038.1"/>
    <property type="molecule type" value="Genomic_DNA"/>
</dbReference>
<evidence type="ECO:0000256" key="1">
    <source>
        <dbReference type="ARBA" id="ARBA00004613"/>
    </source>
</evidence>
<dbReference type="AlphaFoldDB" id="A0AAV2QZV3"/>
<dbReference type="InterPro" id="IPR001314">
    <property type="entry name" value="Peptidase_S1A"/>
</dbReference>
<evidence type="ECO:0000256" key="4">
    <source>
        <dbReference type="SAM" id="MobiDB-lite"/>
    </source>
</evidence>
<feature type="region of interest" description="Disordered" evidence="4">
    <location>
        <begin position="1"/>
        <end position="25"/>
    </location>
</feature>
<dbReference type="FunFam" id="2.40.10.10:FF:000038">
    <property type="entry name" value="Serine protease"/>
    <property type="match status" value="1"/>
</dbReference>
<dbReference type="InterPro" id="IPR009003">
    <property type="entry name" value="Peptidase_S1_PA"/>
</dbReference>